<evidence type="ECO:0000256" key="2">
    <source>
        <dbReference type="ARBA" id="ARBA00023002"/>
    </source>
</evidence>
<dbReference type="GO" id="GO:0016491">
    <property type="term" value="F:oxidoreductase activity"/>
    <property type="evidence" value="ECO:0007669"/>
    <property type="project" value="UniProtKB-KW"/>
</dbReference>
<accession>A0A8H7P0F1</accession>
<feature type="transmembrane region" description="Helical" evidence="4">
    <location>
        <begin position="314"/>
        <end position="332"/>
    </location>
</feature>
<evidence type="ECO:0000256" key="1">
    <source>
        <dbReference type="ARBA" id="ARBA00006484"/>
    </source>
</evidence>
<evidence type="ECO:0008006" key="7">
    <source>
        <dbReference type="Google" id="ProtNLM"/>
    </source>
</evidence>
<dbReference type="PANTHER" id="PTHR24320:SF152">
    <property type="entry name" value="SHORT-CHAIN DEHYDROGENASE_REDUCTASE FAMILY PROTEIN"/>
    <property type="match status" value="1"/>
</dbReference>
<dbReference type="AlphaFoldDB" id="A0A8H7P0F1"/>
<dbReference type="EMBL" id="JADOXO010000145">
    <property type="protein sequence ID" value="KAF9811739.1"/>
    <property type="molecule type" value="Genomic_DNA"/>
</dbReference>
<feature type="region of interest" description="Disordered" evidence="3">
    <location>
        <begin position="406"/>
        <end position="448"/>
    </location>
</feature>
<dbReference type="InterPro" id="IPR036291">
    <property type="entry name" value="NAD(P)-bd_dom_sf"/>
</dbReference>
<dbReference type="PANTHER" id="PTHR24320">
    <property type="entry name" value="RETINOL DEHYDROGENASE"/>
    <property type="match status" value="1"/>
</dbReference>
<evidence type="ECO:0000313" key="6">
    <source>
        <dbReference type="Proteomes" id="UP000639403"/>
    </source>
</evidence>
<evidence type="ECO:0000256" key="3">
    <source>
        <dbReference type="SAM" id="MobiDB-lite"/>
    </source>
</evidence>
<feature type="region of interest" description="Disordered" evidence="3">
    <location>
        <begin position="469"/>
        <end position="496"/>
    </location>
</feature>
<feature type="transmembrane region" description="Helical" evidence="4">
    <location>
        <begin position="12"/>
        <end position="35"/>
    </location>
</feature>
<gene>
    <name evidence="5" type="ORF">IEO21_06462</name>
</gene>
<feature type="region of interest" description="Disordered" evidence="3">
    <location>
        <begin position="245"/>
        <end position="277"/>
    </location>
</feature>
<keyword evidence="2" id="KW-0560">Oxidoreductase</keyword>
<proteinExistence type="inferred from homology"/>
<feature type="compositionally biased region" description="Basic and acidic residues" evidence="3">
    <location>
        <begin position="414"/>
        <end position="435"/>
    </location>
</feature>
<evidence type="ECO:0000256" key="4">
    <source>
        <dbReference type="SAM" id="Phobius"/>
    </source>
</evidence>
<keyword evidence="4" id="KW-0812">Transmembrane</keyword>
<comment type="caution">
    <text evidence="5">The sequence shown here is derived from an EMBL/GenBank/DDBJ whole genome shotgun (WGS) entry which is preliminary data.</text>
</comment>
<keyword evidence="4" id="KW-1133">Transmembrane helix</keyword>
<protein>
    <recommendedName>
        <fullName evidence="7">Ketoreductase (KR) domain-containing protein</fullName>
    </recommendedName>
</protein>
<keyword evidence="4" id="KW-0472">Membrane</keyword>
<reference evidence="5" key="2">
    <citation type="journal article" name="Front. Microbiol.">
        <title>Degradative Capacity of Two Strains of Rhodonia placenta: From Phenotype to Genotype.</title>
        <authorList>
            <person name="Kolle M."/>
            <person name="Horta M.A.C."/>
            <person name="Nowrousian M."/>
            <person name="Ohm R.A."/>
            <person name="Benz J.P."/>
            <person name="Pilgard A."/>
        </authorList>
    </citation>
    <scope>NUCLEOTIDE SEQUENCE</scope>
    <source>
        <strain evidence="5">FPRL280</strain>
    </source>
</reference>
<dbReference type="Gene3D" id="3.40.50.720">
    <property type="entry name" value="NAD(P)-binding Rossmann-like Domain"/>
    <property type="match status" value="1"/>
</dbReference>
<dbReference type="Proteomes" id="UP000639403">
    <property type="component" value="Unassembled WGS sequence"/>
</dbReference>
<organism evidence="5 6">
    <name type="scientific">Rhodonia placenta</name>
    <dbReference type="NCBI Taxonomy" id="104341"/>
    <lineage>
        <taxon>Eukaryota</taxon>
        <taxon>Fungi</taxon>
        <taxon>Dikarya</taxon>
        <taxon>Basidiomycota</taxon>
        <taxon>Agaricomycotina</taxon>
        <taxon>Agaricomycetes</taxon>
        <taxon>Polyporales</taxon>
        <taxon>Adustoporiaceae</taxon>
        <taxon>Rhodonia</taxon>
    </lineage>
</organism>
<dbReference type="SUPFAM" id="SSF51735">
    <property type="entry name" value="NAD(P)-binding Rossmann-fold domains"/>
    <property type="match status" value="1"/>
</dbReference>
<name>A0A8H7P0F1_9APHY</name>
<reference evidence="5" key="1">
    <citation type="submission" date="2020-11" db="EMBL/GenBank/DDBJ databases">
        <authorList>
            <person name="Koelle M."/>
            <person name="Horta M.A.C."/>
            <person name="Nowrousian M."/>
            <person name="Ohm R.A."/>
            <person name="Benz P."/>
            <person name="Pilgard A."/>
        </authorList>
    </citation>
    <scope>NUCLEOTIDE SEQUENCE</scope>
    <source>
        <strain evidence="5">FPRL280</strain>
    </source>
</reference>
<feature type="transmembrane region" description="Helical" evidence="4">
    <location>
        <begin position="47"/>
        <end position="70"/>
    </location>
</feature>
<comment type="similarity">
    <text evidence="1">Belongs to the short-chain dehydrogenases/reductases (SDR) family.</text>
</comment>
<evidence type="ECO:0000313" key="5">
    <source>
        <dbReference type="EMBL" id="KAF9811739.1"/>
    </source>
</evidence>
<sequence>MVLEVVYAAASQIIPSGYTVHLCVAAVALVIIYAFAQGRSTTRERDLHARVVVVTGAFTPLGLTLLTALASRGAHVIAISDYPLDHAYPSLIIPLLRSTTNNENIFAEHADLSDPSSIRGFCTRFLTGQDQRLDAIVFGHEYHTIGSLLRRARPADRLAEKRETASLATFLMMTLLLPALLVEPAERDIRIVNIVNPFYAASIPAFTAQLAAAAGSPAQAAALVDEGSRALRTAVLTRHLQRVLDSLPNRGPSTGPEQDAGKNKAAPAAKTGQEPNRLEMHPSNIIAVSVCPGISRKDTIVPLLGAERDAAEGWSLFGFMFYVVFFPILFLFTKSPSSALQSVLHVLFLPTPLKRAFAHIDATINPAPTPESTDEKKPAPKPTVVYEEVLKPGALYRECAVAQLNIPPLPSPPEDMKSDEKARADGKGKGKERASMPDATFPDDGEFGGEAVGRAVWEWYEEHLKAWDMHSKRDEGQTKREEAQEAKGEGEGIRTN</sequence>